<evidence type="ECO:0000313" key="3">
    <source>
        <dbReference type="Proteomes" id="UP000482960"/>
    </source>
</evidence>
<dbReference type="AlphaFoldDB" id="A0A6V8LLA2"/>
<gene>
    <name evidence="2" type="ORF">Prum_092900</name>
</gene>
<reference evidence="2 3" key="2">
    <citation type="submission" date="2020-03" db="EMBL/GenBank/DDBJ databases">
        <authorList>
            <person name="Ichikawa N."/>
            <person name="Kimura A."/>
            <person name="Kitahashi Y."/>
            <person name="Uohara A."/>
        </authorList>
    </citation>
    <scope>NUCLEOTIDE SEQUENCE [LARGE SCALE GENOMIC DNA]</scope>
    <source>
        <strain evidence="2 3">NBRC 108638</strain>
    </source>
</reference>
<proteinExistence type="predicted"/>
<feature type="region of interest" description="Disordered" evidence="1">
    <location>
        <begin position="75"/>
        <end position="124"/>
    </location>
</feature>
<name>A0A6V8LLA2_9ACTN</name>
<evidence type="ECO:0000256" key="1">
    <source>
        <dbReference type="SAM" id="MobiDB-lite"/>
    </source>
</evidence>
<dbReference type="Proteomes" id="UP000482960">
    <property type="component" value="Unassembled WGS sequence"/>
</dbReference>
<organism evidence="2 3">
    <name type="scientific">Phytohabitans rumicis</name>
    <dbReference type="NCBI Taxonomy" id="1076125"/>
    <lineage>
        <taxon>Bacteria</taxon>
        <taxon>Bacillati</taxon>
        <taxon>Actinomycetota</taxon>
        <taxon>Actinomycetes</taxon>
        <taxon>Micromonosporales</taxon>
        <taxon>Micromonosporaceae</taxon>
    </lineage>
</organism>
<keyword evidence="3" id="KW-1185">Reference proteome</keyword>
<comment type="caution">
    <text evidence="2">The sequence shown here is derived from an EMBL/GenBank/DDBJ whole genome shotgun (WGS) entry which is preliminary data.</text>
</comment>
<reference evidence="2 3" key="1">
    <citation type="submission" date="2020-03" db="EMBL/GenBank/DDBJ databases">
        <title>Whole genome shotgun sequence of Phytohabitans rumicis NBRC 108638.</title>
        <authorList>
            <person name="Komaki H."/>
            <person name="Tamura T."/>
        </authorList>
    </citation>
    <scope>NUCLEOTIDE SEQUENCE [LARGE SCALE GENOMIC DNA]</scope>
    <source>
        <strain evidence="2 3">NBRC 108638</strain>
    </source>
</reference>
<accession>A0A6V8LLA2</accession>
<protein>
    <submittedName>
        <fullName evidence="2">Uncharacterized protein</fullName>
    </submittedName>
</protein>
<sequence length="124" mass="13464">MVIVWAARMEPPTALARELPTLRKRVLRPLADASSERGAARMTRPGIAAYAMPVPAPAMVVNRMTCHRWSVKTMRAPNPTAMTSEPAISAVRGRSFAENGDSASIARPPGSMHRPPTRIDLPKP</sequence>
<dbReference type="EMBL" id="BLPG01000002">
    <property type="protein sequence ID" value="GFJ95648.1"/>
    <property type="molecule type" value="Genomic_DNA"/>
</dbReference>
<evidence type="ECO:0000313" key="2">
    <source>
        <dbReference type="EMBL" id="GFJ95648.1"/>
    </source>
</evidence>